<proteinExistence type="predicted"/>
<name>A0A6J5KX81_9CAUD</name>
<sequence>MELSEIIYLATKAFDKGWDFETLKYGDDLYGKEKYASEVWEYVQELQEKGREAFYKKYKKVNLY</sequence>
<dbReference type="EMBL" id="LR796188">
    <property type="protein sequence ID" value="CAB4125637.1"/>
    <property type="molecule type" value="Genomic_DNA"/>
</dbReference>
<reference evidence="1" key="1">
    <citation type="submission" date="2020-04" db="EMBL/GenBank/DDBJ databases">
        <authorList>
            <person name="Chiriac C."/>
            <person name="Salcher M."/>
            <person name="Ghai R."/>
            <person name="Kavagutti S V."/>
        </authorList>
    </citation>
    <scope>NUCLEOTIDE SEQUENCE</scope>
</reference>
<evidence type="ECO:0000313" key="1">
    <source>
        <dbReference type="EMBL" id="CAB4125637.1"/>
    </source>
</evidence>
<organism evidence="1">
    <name type="scientific">uncultured Caudovirales phage</name>
    <dbReference type="NCBI Taxonomy" id="2100421"/>
    <lineage>
        <taxon>Viruses</taxon>
        <taxon>Duplodnaviria</taxon>
        <taxon>Heunggongvirae</taxon>
        <taxon>Uroviricota</taxon>
        <taxon>Caudoviricetes</taxon>
        <taxon>Peduoviridae</taxon>
        <taxon>Maltschvirus</taxon>
        <taxon>Maltschvirus maltsch</taxon>
    </lineage>
</organism>
<protein>
    <submittedName>
        <fullName evidence="1">Uncharacterized protein</fullName>
    </submittedName>
</protein>
<gene>
    <name evidence="1" type="ORF">UFOVP54_189</name>
</gene>
<accession>A0A6J5KX81</accession>